<feature type="domain" description="CCHC-type" evidence="3">
    <location>
        <begin position="612"/>
        <end position="629"/>
    </location>
</feature>
<feature type="region of interest" description="Disordered" evidence="2">
    <location>
        <begin position="152"/>
        <end position="180"/>
    </location>
</feature>
<evidence type="ECO:0000259" key="3">
    <source>
        <dbReference type="PROSITE" id="PS50158"/>
    </source>
</evidence>
<sequence length="754" mass="86648">MLLLESEFESEKCSRDWLGHPAEPVLNVLKDSLQIDKKDNVVCCEICQRAKQIREQFPLSDHTSKCLGDLVRFDLWGPYKVTSSEGFRYFLTVVDDYTRAVWVYLIKSKDENSKIEKNDSTNVLQDVNHINFFDIEYPEITNDDERVENNLNRDKKSQSDSSSSSVSGSNHNTADFLVDNPRNDAESSGEFVLTEVATLKENVFYKGNLDQNPSLSHGVQNVRSSSRQSVFLRNYNDFVVESKVKYEMDASLGNDRYKARLVAQGFGQKEGIHYEETFSLMVKMVIVMCLLNIVVSMSWSVYQLDVNNVFLYGDLEEVVYMKPPEGYFSSDNKVCRLKKSLYGLKQDPRQWNAKLTSTIIENGFSQSKSDYSLYTKSDKGVFLAMLVYVDDIIITGNNISEIEKFKVFLKSKFMIKDLGKLNYFLGVEVINTDKGNNQVKDNKIDLLVQQYKQFVIFEDESIDSTFARFNTIITSLKALDEGYFSKNYVRKFLRDLHTKWKEKVTAIEESKDLTSLSLDEFIGNLKVYEMIIKKDSEIVKAKVERKSLALKAKKESSDEECSTSGSEDEEYAMAARDFKKFFKRKGRFVRQPRKDKKTFQRSRDDKNSKSDRKCFRCGDPNHLIRECPKPPKEKNQRAFVGGSWSDSGEEDDEKVKHKTCVIAQASSEVRILQKSQENGQNRAKTNTRRKEYTRAGSFLANGQPSQPRECHVSIKEAQPRGEYYTKTSVIKAQELQRYGIASLAIRVLSFQSNG</sequence>
<reference evidence="4" key="1">
    <citation type="journal article" date="2022" name="Int. J. Mol. Sci.">
        <title>Draft Genome of Tanacetum Coccineum: Genomic Comparison of Closely Related Tanacetum-Family Plants.</title>
        <authorList>
            <person name="Yamashiro T."/>
            <person name="Shiraishi A."/>
            <person name="Nakayama K."/>
            <person name="Satake H."/>
        </authorList>
    </citation>
    <scope>NUCLEOTIDE SEQUENCE</scope>
</reference>
<keyword evidence="1" id="KW-0479">Metal-binding</keyword>
<keyword evidence="5" id="KW-1185">Reference proteome</keyword>
<protein>
    <submittedName>
        <fullName evidence="4">Zf-CCHC domain-containing protein</fullName>
    </submittedName>
</protein>
<accession>A0ABQ5F8D3</accession>
<dbReference type="Gene3D" id="3.30.420.10">
    <property type="entry name" value="Ribonuclease H-like superfamily/Ribonuclease H"/>
    <property type="match status" value="1"/>
</dbReference>
<evidence type="ECO:0000313" key="5">
    <source>
        <dbReference type="Proteomes" id="UP001151760"/>
    </source>
</evidence>
<reference evidence="4" key="2">
    <citation type="submission" date="2022-01" db="EMBL/GenBank/DDBJ databases">
        <authorList>
            <person name="Yamashiro T."/>
            <person name="Shiraishi A."/>
            <person name="Satake H."/>
            <person name="Nakayama K."/>
        </authorList>
    </citation>
    <scope>NUCLEOTIDE SEQUENCE</scope>
</reference>
<evidence type="ECO:0000313" key="4">
    <source>
        <dbReference type="EMBL" id="GJT58992.1"/>
    </source>
</evidence>
<organism evidence="4 5">
    <name type="scientific">Tanacetum coccineum</name>
    <dbReference type="NCBI Taxonomy" id="301880"/>
    <lineage>
        <taxon>Eukaryota</taxon>
        <taxon>Viridiplantae</taxon>
        <taxon>Streptophyta</taxon>
        <taxon>Embryophyta</taxon>
        <taxon>Tracheophyta</taxon>
        <taxon>Spermatophyta</taxon>
        <taxon>Magnoliopsida</taxon>
        <taxon>eudicotyledons</taxon>
        <taxon>Gunneridae</taxon>
        <taxon>Pentapetalae</taxon>
        <taxon>asterids</taxon>
        <taxon>campanulids</taxon>
        <taxon>Asterales</taxon>
        <taxon>Asteraceae</taxon>
        <taxon>Asteroideae</taxon>
        <taxon>Anthemideae</taxon>
        <taxon>Anthemidinae</taxon>
        <taxon>Tanacetum</taxon>
    </lineage>
</organism>
<dbReference type="InterPro" id="IPR036875">
    <property type="entry name" value="Znf_CCHC_sf"/>
</dbReference>
<dbReference type="SUPFAM" id="SSF57756">
    <property type="entry name" value="Retrovirus zinc finger-like domains"/>
    <property type="match status" value="1"/>
</dbReference>
<dbReference type="SUPFAM" id="SSF56672">
    <property type="entry name" value="DNA/RNA polymerases"/>
    <property type="match status" value="1"/>
</dbReference>
<dbReference type="SMART" id="SM00343">
    <property type="entry name" value="ZnF_C2HC"/>
    <property type="match status" value="1"/>
</dbReference>
<gene>
    <name evidence="4" type="ORF">Tco_1002525</name>
</gene>
<keyword evidence="1" id="KW-0862">Zinc</keyword>
<dbReference type="EMBL" id="BQNB010017068">
    <property type="protein sequence ID" value="GJT58992.1"/>
    <property type="molecule type" value="Genomic_DNA"/>
</dbReference>
<dbReference type="PROSITE" id="PS50158">
    <property type="entry name" value="ZF_CCHC"/>
    <property type="match status" value="1"/>
</dbReference>
<evidence type="ECO:0000256" key="1">
    <source>
        <dbReference type="PROSITE-ProRule" id="PRU00047"/>
    </source>
</evidence>
<name>A0ABQ5F8D3_9ASTR</name>
<dbReference type="Proteomes" id="UP001151760">
    <property type="component" value="Unassembled WGS sequence"/>
</dbReference>
<proteinExistence type="predicted"/>
<dbReference type="InterPro" id="IPR013103">
    <property type="entry name" value="RVT_2"/>
</dbReference>
<dbReference type="InterPro" id="IPR036397">
    <property type="entry name" value="RNaseH_sf"/>
</dbReference>
<dbReference type="Pfam" id="PF07727">
    <property type="entry name" value="RVT_2"/>
    <property type="match status" value="1"/>
</dbReference>
<comment type="caution">
    <text evidence="4">The sequence shown here is derived from an EMBL/GenBank/DDBJ whole genome shotgun (WGS) entry which is preliminary data.</text>
</comment>
<dbReference type="InterPro" id="IPR012337">
    <property type="entry name" value="RNaseH-like_sf"/>
</dbReference>
<keyword evidence="1" id="KW-0863">Zinc-finger</keyword>
<dbReference type="PANTHER" id="PTHR34676:SF8">
    <property type="entry name" value="TRANSMEMBRANE PROTEIN"/>
    <property type="match status" value="1"/>
</dbReference>
<dbReference type="Gene3D" id="4.10.60.10">
    <property type="entry name" value="Zinc finger, CCHC-type"/>
    <property type="match status" value="1"/>
</dbReference>
<dbReference type="Pfam" id="PF00098">
    <property type="entry name" value="zf-CCHC"/>
    <property type="match status" value="1"/>
</dbReference>
<feature type="region of interest" description="Disordered" evidence="2">
    <location>
        <begin position="590"/>
        <end position="613"/>
    </location>
</feature>
<dbReference type="SUPFAM" id="SSF53098">
    <property type="entry name" value="Ribonuclease H-like"/>
    <property type="match status" value="1"/>
</dbReference>
<dbReference type="InterPro" id="IPR043502">
    <property type="entry name" value="DNA/RNA_pol_sf"/>
</dbReference>
<dbReference type="PANTHER" id="PTHR34676">
    <property type="entry name" value="DUF4219 DOMAIN-CONTAINING PROTEIN-RELATED"/>
    <property type="match status" value="1"/>
</dbReference>
<feature type="compositionally biased region" description="Basic and acidic residues" evidence="2">
    <location>
        <begin position="597"/>
        <end position="613"/>
    </location>
</feature>
<dbReference type="InterPro" id="IPR001878">
    <property type="entry name" value="Znf_CCHC"/>
</dbReference>
<feature type="region of interest" description="Disordered" evidence="2">
    <location>
        <begin position="626"/>
        <end position="652"/>
    </location>
</feature>
<feature type="compositionally biased region" description="Basic and acidic residues" evidence="2">
    <location>
        <begin position="626"/>
        <end position="636"/>
    </location>
</feature>
<feature type="compositionally biased region" description="Low complexity" evidence="2">
    <location>
        <begin position="159"/>
        <end position="169"/>
    </location>
</feature>
<evidence type="ECO:0000256" key="2">
    <source>
        <dbReference type="SAM" id="MobiDB-lite"/>
    </source>
</evidence>